<gene>
    <name evidence="9" type="ORF">SAMN05660742_12043</name>
</gene>
<dbReference type="InterPro" id="IPR050366">
    <property type="entry name" value="BP-dependent_transpt_permease"/>
</dbReference>
<dbReference type="PANTHER" id="PTHR43386:SF1">
    <property type="entry name" value="D,D-DIPEPTIDE TRANSPORT SYSTEM PERMEASE PROTEIN DDPC-RELATED"/>
    <property type="match status" value="1"/>
</dbReference>
<feature type="transmembrane region" description="Helical" evidence="7">
    <location>
        <begin position="12"/>
        <end position="34"/>
    </location>
</feature>
<feature type="transmembrane region" description="Helical" evidence="7">
    <location>
        <begin position="77"/>
        <end position="103"/>
    </location>
</feature>
<proteinExistence type="inferred from homology"/>
<dbReference type="SUPFAM" id="SSF161098">
    <property type="entry name" value="MetI-like"/>
    <property type="match status" value="1"/>
</dbReference>
<protein>
    <submittedName>
        <fullName evidence="9">Nickel transport system permease protein</fullName>
    </submittedName>
</protein>
<keyword evidence="5 7" id="KW-1133">Transmembrane helix</keyword>
<dbReference type="GO" id="GO:0055085">
    <property type="term" value="P:transmembrane transport"/>
    <property type="evidence" value="ECO:0007669"/>
    <property type="project" value="InterPro"/>
</dbReference>
<feature type="transmembrane region" description="Helical" evidence="7">
    <location>
        <begin position="239"/>
        <end position="262"/>
    </location>
</feature>
<dbReference type="RefSeq" id="WP_019554079.1">
    <property type="nucleotide sequence ID" value="NZ_FNZK01000020.1"/>
</dbReference>
<dbReference type="Pfam" id="PF00528">
    <property type="entry name" value="BPD_transp_1"/>
    <property type="match status" value="1"/>
</dbReference>
<evidence type="ECO:0000256" key="2">
    <source>
        <dbReference type="ARBA" id="ARBA00022448"/>
    </source>
</evidence>
<keyword evidence="6 7" id="KW-0472">Membrane</keyword>
<accession>A0A1H7C8E6</accession>
<feature type="transmembrane region" description="Helical" evidence="7">
    <location>
        <begin position="194"/>
        <end position="219"/>
    </location>
</feature>
<dbReference type="Pfam" id="PF12911">
    <property type="entry name" value="OppC_N"/>
    <property type="match status" value="1"/>
</dbReference>
<dbReference type="PROSITE" id="PS50928">
    <property type="entry name" value="ABC_TM1"/>
    <property type="match status" value="1"/>
</dbReference>
<evidence type="ECO:0000256" key="1">
    <source>
        <dbReference type="ARBA" id="ARBA00004651"/>
    </source>
</evidence>
<name>A0A1H7C8E6_9FIRM</name>
<evidence type="ECO:0000259" key="8">
    <source>
        <dbReference type="PROSITE" id="PS50928"/>
    </source>
</evidence>
<keyword evidence="10" id="KW-1185">Reference proteome</keyword>
<dbReference type="STRING" id="84035.SAMN05660742_12043"/>
<feature type="domain" description="ABC transmembrane type-1" evidence="8">
    <location>
        <begin position="73"/>
        <end position="262"/>
    </location>
</feature>
<sequence>MNVWQKLKKDKMALLSLGIIVSIVFIGIFAPFLAPHDPLAANIKIKFAKVSLSYPFGTDQLGRCILSRLIYGIQTTVFLSIVTMLLTITIGVLLGLMAGYLRGIVGEGILRLCDVLLSFPSEIMILAIVGMLGPGIGNVVMANVASKWAWYTRMIRSLVLEYSDENYIRFAKVAGYSKRYILCKHLFPTILGKVLVLATLDTGWVILNISALSFLGLGVQAPTPEWGMMLNEAKNIMTIRPSLMLAPGLAILIVVAACNFLGDSLRDALDPKHNQIKGMKL</sequence>
<dbReference type="PANTHER" id="PTHR43386">
    <property type="entry name" value="OLIGOPEPTIDE TRANSPORT SYSTEM PERMEASE PROTEIN APPC"/>
    <property type="match status" value="1"/>
</dbReference>
<dbReference type="Gene3D" id="1.10.3720.10">
    <property type="entry name" value="MetI-like"/>
    <property type="match status" value="1"/>
</dbReference>
<dbReference type="InterPro" id="IPR035906">
    <property type="entry name" value="MetI-like_sf"/>
</dbReference>
<dbReference type="NCBIfam" id="NF045473">
    <property type="entry name" value="Opp1C"/>
    <property type="match status" value="1"/>
</dbReference>
<dbReference type="InterPro" id="IPR025966">
    <property type="entry name" value="OppC_N"/>
</dbReference>
<comment type="similarity">
    <text evidence="7">Belongs to the binding-protein-dependent transport system permease family.</text>
</comment>
<dbReference type="InterPro" id="IPR000515">
    <property type="entry name" value="MetI-like"/>
</dbReference>
<keyword evidence="3" id="KW-1003">Cell membrane</keyword>
<feature type="transmembrane region" description="Helical" evidence="7">
    <location>
        <begin position="123"/>
        <end position="146"/>
    </location>
</feature>
<dbReference type="EMBL" id="FNZK01000020">
    <property type="protein sequence ID" value="SEJ86049.1"/>
    <property type="molecule type" value="Genomic_DNA"/>
</dbReference>
<evidence type="ECO:0000313" key="9">
    <source>
        <dbReference type="EMBL" id="SEJ86049.1"/>
    </source>
</evidence>
<keyword evidence="4 7" id="KW-0812">Transmembrane</keyword>
<comment type="subcellular location">
    <subcellularLocation>
        <location evidence="1 7">Cell membrane</location>
        <topology evidence="1 7">Multi-pass membrane protein</topology>
    </subcellularLocation>
</comment>
<evidence type="ECO:0000256" key="6">
    <source>
        <dbReference type="ARBA" id="ARBA00023136"/>
    </source>
</evidence>
<keyword evidence="2 7" id="KW-0813">Transport</keyword>
<evidence type="ECO:0000313" key="10">
    <source>
        <dbReference type="Proteomes" id="UP000199662"/>
    </source>
</evidence>
<evidence type="ECO:0000256" key="4">
    <source>
        <dbReference type="ARBA" id="ARBA00022692"/>
    </source>
</evidence>
<organism evidence="9 10">
    <name type="scientific">Propionispira arboris</name>
    <dbReference type="NCBI Taxonomy" id="84035"/>
    <lineage>
        <taxon>Bacteria</taxon>
        <taxon>Bacillati</taxon>
        <taxon>Bacillota</taxon>
        <taxon>Negativicutes</taxon>
        <taxon>Selenomonadales</taxon>
        <taxon>Selenomonadaceae</taxon>
        <taxon>Propionispira</taxon>
    </lineage>
</organism>
<evidence type="ECO:0000256" key="7">
    <source>
        <dbReference type="RuleBase" id="RU363032"/>
    </source>
</evidence>
<dbReference type="InterPro" id="IPR053474">
    <property type="entry name" value="Staphylopine_ABC_permease"/>
</dbReference>
<reference evidence="9 10" key="1">
    <citation type="submission" date="2016-10" db="EMBL/GenBank/DDBJ databases">
        <authorList>
            <person name="de Groot N.N."/>
        </authorList>
    </citation>
    <scope>NUCLEOTIDE SEQUENCE [LARGE SCALE GENOMIC DNA]</scope>
    <source>
        <strain evidence="9 10">DSM 2179</strain>
    </source>
</reference>
<dbReference type="Proteomes" id="UP000199662">
    <property type="component" value="Unassembled WGS sequence"/>
</dbReference>
<evidence type="ECO:0000256" key="3">
    <source>
        <dbReference type="ARBA" id="ARBA00022475"/>
    </source>
</evidence>
<evidence type="ECO:0000256" key="5">
    <source>
        <dbReference type="ARBA" id="ARBA00022989"/>
    </source>
</evidence>
<dbReference type="AlphaFoldDB" id="A0A1H7C8E6"/>
<dbReference type="CDD" id="cd06261">
    <property type="entry name" value="TM_PBP2"/>
    <property type="match status" value="1"/>
</dbReference>
<dbReference type="GO" id="GO:0005886">
    <property type="term" value="C:plasma membrane"/>
    <property type="evidence" value="ECO:0007669"/>
    <property type="project" value="UniProtKB-SubCell"/>
</dbReference>